<sequence>MAPTTDSSGPFKNIALLGAGGSNIGSYIAQALSKGLAFTTTIIAWKSSKSTYPLNTTVIRINDDLPHAELVAALRAQDVLISAVGHDAKKIDYRLVNAALEAGVKRRQVGGGPVGAGGISAAGVWGGSREGGDERCGWGSWAAQG</sequence>
<proteinExistence type="predicted"/>
<gene>
    <name evidence="3" type="ORF">LTR77_010928</name>
</gene>
<dbReference type="SUPFAM" id="SSF51735">
    <property type="entry name" value="NAD(P)-binding Rossmann-fold domains"/>
    <property type="match status" value="1"/>
</dbReference>
<protein>
    <submittedName>
        <fullName evidence="3">Uncharacterized protein</fullName>
    </submittedName>
</protein>
<evidence type="ECO:0000256" key="2">
    <source>
        <dbReference type="ARBA" id="ARBA00023002"/>
    </source>
</evidence>
<keyword evidence="4" id="KW-1185">Reference proteome</keyword>
<dbReference type="Gene3D" id="3.40.50.720">
    <property type="entry name" value="NAD(P)-binding Rossmann-like Domain"/>
    <property type="match status" value="1"/>
</dbReference>
<dbReference type="GeneID" id="89932252"/>
<dbReference type="AlphaFoldDB" id="A0AAV9NVW6"/>
<evidence type="ECO:0000313" key="3">
    <source>
        <dbReference type="EMBL" id="KAK5163144.1"/>
    </source>
</evidence>
<accession>A0AAV9NVW6</accession>
<comment type="caution">
    <text evidence="3">The sequence shown here is derived from an EMBL/GenBank/DDBJ whole genome shotgun (WGS) entry which is preliminary data.</text>
</comment>
<dbReference type="RefSeq" id="XP_064653692.1">
    <property type="nucleotide sequence ID" value="XM_064808144.1"/>
</dbReference>
<dbReference type="PANTHER" id="PTHR47706">
    <property type="entry name" value="NMRA-LIKE FAMILY PROTEIN"/>
    <property type="match status" value="1"/>
</dbReference>
<dbReference type="PANTHER" id="PTHR47706:SF9">
    <property type="entry name" value="NMRA-LIKE DOMAIN-CONTAINING PROTEIN-RELATED"/>
    <property type="match status" value="1"/>
</dbReference>
<dbReference type="EMBL" id="JAVRRT010000028">
    <property type="protein sequence ID" value="KAK5163144.1"/>
    <property type="molecule type" value="Genomic_DNA"/>
</dbReference>
<evidence type="ECO:0000313" key="4">
    <source>
        <dbReference type="Proteomes" id="UP001337655"/>
    </source>
</evidence>
<organism evidence="3 4">
    <name type="scientific">Saxophila tyrrhenica</name>
    <dbReference type="NCBI Taxonomy" id="1690608"/>
    <lineage>
        <taxon>Eukaryota</taxon>
        <taxon>Fungi</taxon>
        <taxon>Dikarya</taxon>
        <taxon>Ascomycota</taxon>
        <taxon>Pezizomycotina</taxon>
        <taxon>Dothideomycetes</taxon>
        <taxon>Dothideomycetidae</taxon>
        <taxon>Mycosphaerellales</taxon>
        <taxon>Extremaceae</taxon>
        <taxon>Saxophila</taxon>
    </lineage>
</organism>
<keyword evidence="1" id="KW-0521">NADP</keyword>
<name>A0AAV9NVW6_9PEZI</name>
<evidence type="ECO:0000256" key="1">
    <source>
        <dbReference type="ARBA" id="ARBA00022857"/>
    </source>
</evidence>
<dbReference type="InterPro" id="IPR051609">
    <property type="entry name" value="NmrA/Isoflavone_reductase-like"/>
</dbReference>
<keyword evidence="2" id="KW-0560">Oxidoreductase</keyword>
<dbReference type="Proteomes" id="UP001337655">
    <property type="component" value="Unassembled WGS sequence"/>
</dbReference>
<dbReference type="GO" id="GO:0016491">
    <property type="term" value="F:oxidoreductase activity"/>
    <property type="evidence" value="ECO:0007669"/>
    <property type="project" value="UniProtKB-KW"/>
</dbReference>
<reference evidence="3 4" key="1">
    <citation type="submission" date="2023-08" db="EMBL/GenBank/DDBJ databases">
        <title>Black Yeasts Isolated from many extreme environments.</title>
        <authorList>
            <person name="Coleine C."/>
            <person name="Stajich J.E."/>
            <person name="Selbmann L."/>
        </authorList>
    </citation>
    <scope>NUCLEOTIDE SEQUENCE [LARGE SCALE GENOMIC DNA]</scope>
    <source>
        <strain evidence="3 4">CCFEE 5935</strain>
    </source>
</reference>
<dbReference type="InterPro" id="IPR036291">
    <property type="entry name" value="NAD(P)-bd_dom_sf"/>
</dbReference>